<dbReference type="InterPro" id="IPR006073">
    <property type="entry name" value="GTP-bd"/>
</dbReference>
<dbReference type="GO" id="GO:0005525">
    <property type="term" value="F:GTP binding"/>
    <property type="evidence" value="ECO:0007669"/>
    <property type="project" value="UniProtKB-KW"/>
</dbReference>
<protein>
    <submittedName>
        <fullName evidence="5">GTPase RsgA</fullName>
    </submittedName>
</protein>
<comment type="similarity">
    <text evidence="3">Belongs to the TRAFAC class YlqF/YawG GTPase family. MTG1 subfamily.</text>
</comment>
<dbReference type="EMBL" id="DSEU01000004">
    <property type="protein sequence ID" value="HEM66189.1"/>
    <property type="molecule type" value="Genomic_DNA"/>
</dbReference>
<dbReference type="PIRSF" id="PIRSF006230">
    <property type="entry name" value="MG442"/>
    <property type="match status" value="1"/>
</dbReference>
<keyword evidence="1 3" id="KW-0547">Nucleotide-binding</keyword>
<sequence length="269" mass="30537">MRLLRPSEILRIVAMSNIVIEIVEARAPLELKSRVIESIANKFNRYYLLVLSKCDLVPPKICRDWVEYFALSHNVDAVCVSTLKGIGIKRLKHLFMDKLKEKGSLNIALFGLPKVGKSSLINALKGKDVASTSPYPGSWGYTKGITIYKIRPNIYVIDTPGYIPSDVRGLEVLIRSKPIELIDNPITIAREILKSVLNFDAKLIENIYGVHSLDPLEILLHIAVKRGWLYKNNKEPNIEEAARTVIRDYLDGKIMFYLLPPTRKPFKPK</sequence>
<dbReference type="InterPro" id="IPR050755">
    <property type="entry name" value="TRAFAC_YlqF/YawG_RiboMat"/>
</dbReference>
<dbReference type="AlphaFoldDB" id="A0A7J2U0X1"/>
<dbReference type="Gene3D" id="1.10.1580.10">
    <property type="match status" value="1"/>
</dbReference>
<evidence type="ECO:0000256" key="1">
    <source>
        <dbReference type="ARBA" id="ARBA00022741"/>
    </source>
</evidence>
<keyword evidence="2 3" id="KW-0342">GTP-binding</keyword>
<dbReference type="Pfam" id="PF01926">
    <property type="entry name" value="MMR_HSR1"/>
    <property type="match status" value="1"/>
</dbReference>
<evidence type="ECO:0000256" key="3">
    <source>
        <dbReference type="PIRNR" id="PIRNR006230"/>
    </source>
</evidence>
<reference evidence="5" key="1">
    <citation type="journal article" date="2020" name="mSystems">
        <title>Genome- and Community-Level Interaction Insights into Carbon Utilization and Element Cycling Functions of Hydrothermarchaeota in Hydrothermal Sediment.</title>
        <authorList>
            <person name="Zhou Z."/>
            <person name="Liu Y."/>
            <person name="Xu W."/>
            <person name="Pan J."/>
            <person name="Luo Z.H."/>
            <person name="Li M."/>
        </authorList>
    </citation>
    <scope>NUCLEOTIDE SEQUENCE [LARGE SCALE GENOMIC DNA]</scope>
    <source>
        <strain evidence="5">SpSt-125</strain>
    </source>
</reference>
<feature type="domain" description="G" evidence="4">
    <location>
        <begin position="106"/>
        <end position="166"/>
    </location>
</feature>
<evidence type="ECO:0000313" key="5">
    <source>
        <dbReference type="EMBL" id="HEM66189.1"/>
    </source>
</evidence>
<dbReference type="SUPFAM" id="SSF52540">
    <property type="entry name" value="P-loop containing nucleoside triphosphate hydrolases"/>
    <property type="match status" value="1"/>
</dbReference>
<evidence type="ECO:0000256" key="2">
    <source>
        <dbReference type="ARBA" id="ARBA00023134"/>
    </source>
</evidence>
<dbReference type="PRINTS" id="PR00326">
    <property type="entry name" value="GTP1OBG"/>
</dbReference>
<dbReference type="InterPro" id="IPR027417">
    <property type="entry name" value="P-loop_NTPase"/>
</dbReference>
<accession>A0A7J2U0X1</accession>
<dbReference type="PANTHER" id="PTHR11089">
    <property type="entry name" value="GTP-BINDING PROTEIN-RELATED"/>
    <property type="match status" value="1"/>
</dbReference>
<gene>
    <name evidence="5" type="primary">rsgA</name>
    <name evidence="5" type="ORF">ENO26_01205</name>
</gene>
<dbReference type="Gene3D" id="3.40.50.300">
    <property type="entry name" value="P-loop containing nucleotide triphosphate hydrolases"/>
    <property type="match status" value="1"/>
</dbReference>
<organism evidence="5">
    <name type="scientific">Ignisphaera aggregans</name>
    <dbReference type="NCBI Taxonomy" id="334771"/>
    <lineage>
        <taxon>Archaea</taxon>
        <taxon>Thermoproteota</taxon>
        <taxon>Thermoprotei</taxon>
        <taxon>Desulfurococcales</taxon>
        <taxon>Desulfurococcaceae</taxon>
        <taxon>Ignisphaera</taxon>
    </lineage>
</organism>
<dbReference type="PANTHER" id="PTHR11089:SF30">
    <property type="entry name" value="GUANINE NUCLEOTIDE-BINDING PROTEIN-LIKE 3 HOMOLOG"/>
    <property type="match status" value="1"/>
</dbReference>
<comment type="caution">
    <text evidence="5">The sequence shown here is derived from an EMBL/GenBank/DDBJ whole genome shotgun (WGS) entry which is preliminary data.</text>
</comment>
<proteinExistence type="inferred from homology"/>
<dbReference type="InterPro" id="IPR023179">
    <property type="entry name" value="GTP-bd_ortho_bundle_sf"/>
</dbReference>
<dbReference type="InterPro" id="IPR016478">
    <property type="entry name" value="GTPase_MTG1"/>
</dbReference>
<evidence type="ECO:0000259" key="4">
    <source>
        <dbReference type="Pfam" id="PF01926"/>
    </source>
</evidence>
<name>A0A7J2U0X1_9CREN</name>